<gene>
    <name evidence="3" type="ORF">SAMEA2259716_05801</name>
</gene>
<evidence type="ECO:0000313" key="4">
    <source>
        <dbReference type="Proteomes" id="UP000190074"/>
    </source>
</evidence>
<dbReference type="EMBL" id="FVGW01000025">
    <property type="protein sequence ID" value="SKN03014.1"/>
    <property type="molecule type" value="Genomic_DNA"/>
</dbReference>
<evidence type="ECO:0000256" key="1">
    <source>
        <dbReference type="SAM" id="SignalP"/>
    </source>
</evidence>
<feature type="chain" id="PRO_5012029962" description="Ig-like domain-containing protein" evidence="1">
    <location>
        <begin position="38"/>
        <end position="126"/>
    </location>
</feature>
<keyword evidence="1" id="KW-0732">Signal</keyword>
<evidence type="ECO:0000259" key="2">
    <source>
        <dbReference type="PROSITE" id="PS50835"/>
    </source>
</evidence>
<dbReference type="Proteomes" id="UP000190074">
    <property type="component" value="Unassembled WGS sequence"/>
</dbReference>
<dbReference type="PROSITE" id="PS50835">
    <property type="entry name" value="IG_LIKE"/>
    <property type="match status" value="1"/>
</dbReference>
<organism evidence="3 4">
    <name type="scientific">Mycobacteroides abscessus subsp. massiliense</name>
    <dbReference type="NCBI Taxonomy" id="1962118"/>
    <lineage>
        <taxon>Bacteria</taxon>
        <taxon>Bacillati</taxon>
        <taxon>Actinomycetota</taxon>
        <taxon>Actinomycetes</taxon>
        <taxon>Mycobacteriales</taxon>
        <taxon>Mycobacteriaceae</taxon>
        <taxon>Mycobacteroides</taxon>
        <taxon>Mycobacteroides abscessus</taxon>
    </lineage>
</organism>
<proteinExistence type="predicted"/>
<dbReference type="AlphaFoldDB" id="A0A1T8VD43"/>
<feature type="signal peptide" evidence="1">
    <location>
        <begin position="1"/>
        <end position="37"/>
    </location>
</feature>
<reference evidence="3 4" key="1">
    <citation type="submission" date="2016-11" db="EMBL/GenBank/DDBJ databases">
        <authorList>
            <consortium name="Pathogen Informatics"/>
        </authorList>
    </citation>
    <scope>NUCLEOTIDE SEQUENCE [LARGE SCALE GENOMIC DNA]</scope>
    <source>
        <strain evidence="3 4">911</strain>
    </source>
</reference>
<feature type="domain" description="Ig-like" evidence="2">
    <location>
        <begin position="55"/>
        <end position="126"/>
    </location>
</feature>
<sequence>MLHIKNPAVRRTLHRSIASTAISGALLTTAIAPIAHADTGLTGTVTTETALYDDPATTAPVSTVPAGTPIAIICLTTNDPDPTTGPHATDGSTARWRITYGNQAGYVDTATVLINEPSTSAVRYSC</sequence>
<dbReference type="InterPro" id="IPR007110">
    <property type="entry name" value="Ig-like_dom"/>
</dbReference>
<dbReference type="RefSeq" id="WP_079636363.1">
    <property type="nucleotide sequence ID" value="NZ_FVGW01000025.1"/>
</dbReference>
<evidence type="ECO:0000313" key="3">
    <source>
        <dbReference type="EMBL" id="SKN03014.1"/>
    </source>
</evidence>
<accession>A0A1T8VD43</accession>
<name>A0A1T8VD43_9MYCO</name>
<protein>
    <recommendedName>
        <fullName evidence="2">Ig-like domain-containing protein</fullName>
    </recommendedName>
</protein>